<dbReference type="SUPFAM" id="SSF51556">
    <property type="entry name" value="Metallo-dependent hydrolases"/>
    <property type="match status" value="1"/>
</dbReference>
<dbReference type="Proteomes" id="UP000271227">
    <property type="component" value="Unassembled WGS sequence"/>
</dbReference>
<comment type="caution">
    <text evidence="3">The sequence shown here is derived from an EMBL/GenBank/DDBJ whole genome shotgun (WGS) entry which is preliminary data.</text>
</comment>
<evidence type="ECO:0000256" key="1">
    <source>
        <dbReference type="SAM" id="SignalP"/>
    </source>
</evidence>
<reference evidence="3 4" key="1">
    <citation type="submission" date="2018-10" db="EMBL/GenBank/DDBJ databases">
        <title>Genomic Encyclopedia of Archaeal and Bacterial Type Strains, Phase II (KMG-II): from individual species to whole genera.</title>
        <authorList>
            <person name="Goeker M."/>
        </authorList>
    </citation>
    <scope>NUCLEOTIDE SEQUENCE [LARGE SCALE GENOMIC DNA]</scope>
    <source>
        <strain evidence="3 4">DSM 25217</strain>
    </source>
</reference>
<gene>
    <name evidence="3" type="ORF">BXY39_2884</name>
</gene>
<feature type="domain" description="Amidohydrolase-related" evidence="2">
    <location>
        <begin position="410"/>
        <end position="524"/>
    </location>
</feature>
<protein>
    <submittedName>
        <fullName evidence="3">Amidohydrolase family protein</fullName>
    </submittedName>
</protein>
<keyword evidence="1" id="KW-0732">Signal</keyword>
<evidence type="ECO:0000259" key="2">
    <source>
        <dbReference type="Pfam" id="PF01979"/>
    </source>
</evidence>
<dbReference type="Gene3D" id="3.30.110.90">
    <property type="entry name" value="Amidohydrolase"/>
    <property type="match status" value="1"/>
</dbReference>
<proteinExistence type="predicted"/>
<dbReference type="SUPFAM" id="SSF51338">
    <property type="entry name" value="Composite domain of metallo-dependent hydrolases"/>
    <property type="match status" value="1"/>
</dbReference>
<feature type="chain" id="PRO_5018088863" evidence="1">
    <location>
        <begin position="30"/>
        <end position="556"/>
    </location>
</feature>
<keyword evidence="4" id="KW-1185">Reference proteome</keyword>
<evidence type="ECO:0000313" key="3">
    <source>
        <dbReference type="EMBL" id="RMB04614.1"/>
    </source>
</evidence>
<dbReference type="Pfam" id="PF01979">
    <property type="entry name" value="Amidohydro_1"/>
    <property type="match status" value="1"/>
</dbReference>
<dbReference type="Gene3D" id="2.30.40.10">
    <property type="entry name" value="Urease, subunit C, domain 1"/>
    <property type="match status" value="2"/>
</dbReference>
<organism evidence="3 4">
    <name type="scientific">Eilatimonas milleporae</name>
    <dbReference type="NCBI Taxonomy" id="911205"/>
    <lineage>
        <taxon>Bacteria</taxon>
        <taxon>Pseudomonadati</taxon>
        <taxon>Pseudomonadota</taxon>
        <taxon>Alphaproteobacteria</taxon>
        <taxon>Kordiimonadales</taxon>
        <taxon>Kordiimonadaceae</taxon>
        <taxon>Eilatimonas</taxon>
    </lineage>
</organism>
<dbReference type="EMBL" id="REFR01000013">
    <property type="protein sequence ID" value="RMB04614.1"/>
    <property type="molecule type" value="Genomic_DNA"/>
</dbReference>
<accession>A0A3M0C468</accession>
<sequence length="556" mass="62108">MLKTVLRTTGLAVAASLAAGLVIVPAAGAQDMRPGDEGMANIRRLGLDFPREAAPRSSAESRGPYKRLIIRGATLIDGTGAPPAGPADIVIEGNRIAEVRLVGNPGAPIDDRLRPVPGDHEIDAHGSYVLPGFVDAHAHIGNALWGLTGEMPPMDYIFKLWMGHGITSSREVSCGLGADYTIRHARKSAANEITAPRLYPYCAFPTSMKTADDARKWVRGLKKRGADGIKFFGGKPVVLEAAFDEAKAQGLRTAFHHAQLSVTRVNVLTSARWGLNSMEHWYGLPEALFEDRQVQDYPDDYNYQNEQDRFGEAGRLWRQAAQPGSEKWNAVMDELLALDFTIDPTFTIYEANRDVMRARRADWHDDYTYPSMWRFFQPNRILHGSYHFNWTTRHEIDWKYNYRRWMEFVNDYKNRGGRVTAGSDSGFIFKLFGFGYIRELELLQEAGFHPLEVIKSATLNGAELIGRDRDLGSVEPGKIADLVIVDENPIANFKVLYGTGHMYLNPETNTVERIGGVRYTVKDGIVYDAVKLRDDVRKMVRDSRAAEAEAAGQNTD</sequence>
<dbReference type="PANTHER" id="PTHR43135">
    <property type="entry name" value="ALPHA-D-RIBOSE 1-METHYLPHOSPHONATE 5-TRIPHOSPHATE DIPHOSPHATASE"/>
    <property type="match status" value="1"/>
</dbReference>
<dbReference type="Gene3D" id="3.20.20.140">
    <property type="entry name" value="Metal-dependent hydrolases"/>
    <property type="match status" value="1"/>
</dbReference>
<dbReference type="AlphaFoldDB" id="A0A3M0C468"/>
<dbReference type="InterPro" id="IPR032466">
    <property type="entry name" value="Metal_Hydrolase"/>
</dbReference>
<feature type="signal peptide" evidence="1">
    <location>
        <begin position="1"/>
        <end position="29"/>
    </location>
</feature>
<dbReference type="InterPro" id="IPR051781">
    <property type="entry name" value="Metallo-dep_Hydrolase"/>
</dbReference>
<dbReference type="PANTHER" id="PTHR43135:SF3">
    <property type="entry name" value="ALPHA-D-RIBOSE 1-METHYLPHOSPHONATE 5-TRIPHOSPHATE DIPHOSPHATASE"/>
    <property type="match status" value="1"/>
</dbReference>
<dbReference type="InterPro" id="IPR006680">
    <property type="entry name" value="Amidohydro-rel"/>
</dbReference>
<dbReference type="Gene3D" id="1.20.58.520">
    <property type="entry name" value="Amidohydrolase"/>
    <property type="match status" value="1"/>
</dbReference>
<evidence type="ECO:0000313" key="4">
    <source>
        <dbReference type="Proteomes" id="UP000271227"/>
    </source>
</evidence>
<dbReference type="GO" id="GO:0016810">
    <property type="term" value="F:hydrolase activity, acting on carbon-nitrogen (but not peptide) bonds"/>
    <property type="evidence" value="ECO:0007669"/>
    <property type="project" value="InterPro"/>
</dbReference>
<keyword evidence="3" id="KW-0378">Hydrolase</keyword>
<dbReference type="InParanoid" id="A0A3M0C468"/>
<name>A0A3M0C468_9PROT</name>
<dbReference type="InterPro" id="IPR011059">
    <property type="entry name" value="Metal-dep_hydrolase_composite"/>
</dbReference>